<dbReference type="CDD" id="cd01821">
    <property type="entry name" value="Rhamnogalacturan_acetylesterase_like"/>
    <property type="match status" value="1"/>
</dbReference>
<dbReference type="GO" id="GO:0016788">
    <property type="term" value="F:hydrolase activity, acting on ester bonds"/>
    <property type="evidence" value="ECO:0007669"/>
    <property type="project" value="UniProtKB-ARBA"/>
</dbReference>
<proteinExistence type="inferred from homology"/>
<gene>
    <name evidence="4" type="ORF">IO89_17695</name>
</gene>
<dbReference type="PANTHER" id="PTHR43695">
    <property type="entry name" value="PUTATIVE (AFU_ORTHOLOGUE AFUA_2G17250)-RELATED"/>
    <property type="match status" value="1"/>
</dbReference>
<dbReference type="OrthoDB" id="9807041at2"/>
<evidence type="ECO:0000256" key="2">
    <source>
        <dbReference type="ARBA" id="ARBA00022801"/>
    </source>
</evidence>
<dbReference type="InterPro" id="IPR037459">
    <property type="entry name" value="RhgT-like"/>
</dbReference>
<dbReference type="eggNOG" id="COG2755">
    <property type="taxonomic scope" value="Bacteria"/>
</dbReference>
<keyword evidence="5" id="KW-1185">Reference proteome</keyword>
<dbReference type="Proteomes" id="UP000028623">
    <property type="component" value="Unassembled WGS sequence"/>
</dbReference>
<dbReference type="PANTHER" id="PTHR43695:SF1">
    <property type="entry name" value="RHAMNOGALACTURONAN ACETYLESTERASE"/>
    <property type="match status" value="1"/>
</dbReference>
<organism evidence="4 5">
    <name type="scientific">Epilithonimonas lactis</name>
    <dbReference type="NCBI Taxonomy" id="421072"/>
    <lineage>
        <taxon>Bacteria</taxon>
        <taxon>Pseudomonadati</taxon>
        <taxon>Bacteroidota</taxon>
        <taxon>Flavobacteriia</taxon>
        <taxon>Flavobacteriales</taxon>
        <taxon>Weeksellaceae</taxon>
        <taxon>Chryseobacterium group</taxon>
        <taxon>Epilithonimonas</taxon>
    </lineage>
</organism>
<accession>A0A085B788</accession>
<evidence type="ECO:0000256" key="1">
    <source>
        <dbReference type="ARBA" id="ARBA00008668"/>
    </source>
</evidence>
<evidence type="ECO:0000313" key="4">
    <source>
        <dbReference type="EMBL" id="KFC18333.1"/>
    </source>
</evidence>
<reference evidence="4 5" key="1">
    <citation type="submission" date="2014-07" db="EMBL/GenBank/DDBJ databases">
        <title>Epilithonimonas lactis LMG 22401 Genome.</title>
        <authorList>
            <person name="Pipes S.E."/>
            <person name="Stropko S.J."/>
        </authorList>
    </citation>
    <scope>NUCLEOTIDE SEQUENCE [LARGE SCALE GENOMIC DNA]</scope>
    <source>
        <strain evidence="4 5">LMG 24401</strain>
    </source>
</reference>
<name>A0A085B788_9FLAO</name>
<dbReference type="InterPro" id="IPR036514">
    <property type="entry name" value="SGNH_hydro_sf"/>
</dbReference>
<dbReference type="Pfam" id="PF13472">
    <property type="entry name" value="Lipase_GDSL_2"/>
    <property type="match status" value="1"/>
</dbReference>
<feature type="domain" description="SGNH hydrolase-type esterase" evidence="3">
    <location>
        <begin position="32"/>
        <end position="233"/>
    </location>
</feature>
<comment type="caution">
    <text evidence="4">The sequence shown here is derived from an EMBL/GenBank/DDBJ whole genome shotgun (WGS) entry which is preliminary data.</text>
</comment>
<dbReference type="InterPro" id="IPR013830">
    <property type="entry name" value="SGNH_hydro"/>
</dbReference>
<keyword evidence="2" id="KW-0378">Hydrolase</keyword>
<evidence type="ECO:0000259" key="3">
    <source>
        <dbReference type="Pfam" id="PF13472"/>
    </source>
</evidence>
<evidence type="ECO:0000313" key="5">
    <source>
        <dbReference type="Proteomes" id="UP000028623"/>
    </source>
</evidence>
<dbReference type="SUPFAM" id="SSF52266">
    <property type="entry name" value="SGNH hydrolase"/>
    <property type="match status" value="1"/>
</dbReference>
<comment type="similarity">
    <text evidence="1">Belongs to the 'GDSL' lipolytic enzyme family.</text>
</comment>
<dbReference type="RefSeq" id="WP_034978797.1">
    <property type="nucleotide sequence ID" value="NZ_FOFI01000006.1"/>
</dbReference>
<protein>
    <submittedName>
        <fullName evidence="4">Lysophospholipase</fullName>
    </submittedName>
</protein>
<dbReference type="AlphaFoldDB" id="A0A085B788"/>
<sequence length="260" mass="29478">MKIKFMLPILALILIIGASFQKLQDRPVLYIIGDSTVQNGSGKGADSLWGWGSFMNLFLDTTKIEIQNHAKGGRSSRTFITEGRWDSIMKSIKKGDYVLMQFGHNDGGELADTLRARGTIKGIGEESKDIYNPIRKVDETVYTYGHYMRKYVNEAKSKGAIPIVVSPIPRNKFNEKGKIEKDHYGIWSQEVAQQTGAYFLDLNTMVIKKYEKMGAEKVKDFFPKDHTHTNEAGAIFNAELVTKGINDLKKCELRNYLKRK</sequence>
<dbReference type="STRING" id="421072.SAMN04488097_3763"/>
<dbReference type="EMBL" id="JPLY01000007">
    <property type="protein sequence ID" value="KFC18333.1"/>
    <property type="molecule type" value="Genomic_DNA"/>
</dbReference>
<dbReference type="Gene3D" id="3.40.50.1110">
    <property type="entry name" value="SGNH hydrolase"/>
    <property type="match status" value="1"/>
</dbReference>